<name>A0A7T3RCJ1_9SPIR</name>
<dbReference type="Pfam" id="PF06161">
    <property type="entry name" value="DUF975"/>
    <property type="match status" value="1"/>
</dbReference>
<accession>A0A7T3RCJ1</accession>
<gene>
    <name evidence="2" type="ORF">IWA51_09510</name>
</gene>
<reference evidence="2 3" key="1">
    <citation type="submission" date="2020-11" db="EMBL/GenBank/DDBJ databases">
        <title>Treponema Peruensis nv. sp., first commensal Treponema isolated from human feces.</title>
        <authorList>
            <person name="Belkhou C."/>
            <person name="Raes J."/>
        </authorList>
    </citation>
    <scope>NUCLEOTIDE SEQUENCE [LARGE SCALE GENOMIC DNA]</scope>
    <source>
        <strain evidence="2 3">RCC2812</strain>
    </source>
</reference>
<evidence type="ECO:0000256" key="1">
    <source>
        <dbReference type="SAM" id="Phobius"/>
    </source>
</evidence>
<dbReference type="EMBL" id="CP064936">
    <property type="protein sequence ID" value="QQA00500.1"/>
    <property type="molecule type" value="Genomic_DNA"/>
</dbReference>
<dbReference type="Proteomes" id="UP000595224">
    <property type="component" value="Chromosome"/>
</dbReference>
<keyword evidence="1" id="KW-0812">Transmembrane</keyword>
<feature type="transmembrane region" description="Helical" evidence="1">
    <location>
        <begin position="188"/>
        <end position="213"/>
    </location>
</feature>
<dbReference type="PANTHER" id="PTHR40076">
    <property type="entry name" value="MEMBRANE PROTEIN-RELATED"/>
    <property type="match status" value="1"/>
</dbReference>
<keyword evidence="3" id="KW-1185">Reference proteome</keyword>
<dbReference type="RefSeq" id="WP_198442236.1">
    <property type="nucleotide sequence ID" value="NZ_CBCSHE010000009.1"/>
</dbReference>
<evidence type="ECO:0000313" key="2">
    <source>
        <dbReference type="EMBL" id="QQA00500.1"/>
    </source>
</evidence>
<proteinExistence type="predicted"/>
<keyword evidence="1" id="KW-0472">Membrane</keyword>
<feature type="transmembrane region" description="Helical" evidence="1">
    <location>
        <begin position="123"/>
        <end position="150"/>
    </location>
</feature>
<dbReference type="AlphaFoldDB" id="A0A7T3RCJ1"/>
<evidence type="ECO:0000313" key="3">
    <source>
        <dbReference type="Proteomes" id="UP000595224"/>
    </source>
</evidence>
<dbReference type="PANTHER" id="PTHR40076:SF1">
    <property type="entry name" value="MEMBRANE PROTEIN"/>
    <property type="match status" value="1"/>
</dbReference>
<sequence>MLFNRILYKKVAKAQLKNRWKTPVLSTLIILLLTLLLGSNGYISEHHSTSPDSVSVYTGDGISGATIYDFVSPAEGTLDTVFFFVTLAVTGVLIQASAHLYIRLSRTREPQKFGVFIEGFSNWANGILGFLWYMLWVMLWTIVFFVPGIVKSIAYSQMFFILDEHPDIGVRKAMRVSKEITKGYKGELFLMGLSFLGWEILNCLTMGILSLWLRPYESMSYTNAYHALMSRAIKSGEITEADLRK</sequence>
<dbReference type="InterPro" id="IPR010380">
    <property type="entry name" value="DUF975"/>
</dbReference>
<feature type="transmembrane region" description="Helical" evidence="1">
    <location>
        <begin position="81"/>
        <end position="102"/>
    </location>
</feature>
<keyword evidence="1" id="KW-1133">Transmembrane helix</keyword>
<protein>
    <submittedName>
        <fullName evidence="2">DUF975 family protein</fullName>
    </submittedName>
</protein>
<organism evidence="2 3">
    <name type="scientific">Treponema peruense</name>
    <dbReference type="NCBI Taxonomy" id="2787628"/>
    <lineage>
        <taxon>Bacteria</taxon>
        <taxon>Pseudomonadati</taxon>
        <taxon>Spirochaetota</taxon>
        <taxon>Spirochaetia</taxon>
        <taxon>Spirochaetales</taxon>
        <taxon>Treponemataceae</taxon>
        <taxon>Treponema</taxon>
    </lineage>
</organism>
<dbReference type="KEGG" id="tper:IWA51_09510"/>